<proteinExistence type="predicted"/>
<sequence length="350" mass="38216">MSLDLVGKWAERPPGMRDLYPQHARMRRKVENQLLEFFAEQAFDMVSSGAFEYVETLSRGRVAEGSARFVQWFDTDGKAVALRPDMTPSIARMAAPLLANGRQEIRWCYAERVYHRTTDPASLSWASGRAAESTQVGVEWIGAAGTEADAALLQLCQNGLDRLGVPDWHMVASHANIAQALLTSLGIAPADVQSLLDTLTRGDYVAFQDETERMGIKLDVLQVFARCNPYEPSSFPDWSAEVDSASFSAAKQAWRELTAVAHALQAKGLAHRVSFDLALHRDVSYYTGLVFEVYSPGVGAPVAVGGRYDDLLAQFGAPAPAIGFTFEVERVLAVLTEGAWLHGDGEGSTC</sequence>
<dbReference type="InterPro" id="IPR041715">
    <property type="entry name" value="HisRS-like_core"/>
</dbReference>
<keyword evidence="2" id="KW-0328">Glycosyltransferase</keyword>
<dbReference type="InterPro" id="IPR045864">
    <property type="entry name" value="aa-tRNA-synth_II/BPL/LPL"/>
</dbReference>
<keyword evidence="3" id="KW-1185">Reference proteome</keyword>
<keyword evidence="2" id="KW-0808">Transferase</keyword>
<dbReference type="PIRSF" id="PIRSF001549">
    <property type="entry name" value="His-tRNA_synth"/>
    <property type="match status" value="1"/>
</dbReference>
<evidence type="ECO:0000313" key="2">
    <source>
        <dbReference type="EMBL" id="MDQ0190043.1"/>
    </source>
</evidence>
<dbReference type="RefSeq" id="WP_307016171.1">
    <property type="nucleotide sequence ID" value="NZ_JAUANV010000004.1"/>
</dbReference>
<dbReference type="PANTHER" id="PTHR43707">
    <property type="entry name" value="HISTIDYL-TRNA SYNTHETASE"/>
    <property type="match status" value="1"/>
</dbReference>
<dbReference type="InterPro" id="IPR004516">
    <property type="entry name" value="HisRS/HisZ"/>
</dbReference>
<dbReference type="Proteomes" id="UP001232973">
    <property type="component" value="Unassembled WGS sequence"/>
</dbReference>
<protein>
    <submittedName>
        <fullName evidence="2">ATP phosphoribosyltransferase regulatory subunit</fullName>
    </submittedName>
</protein>
<dbReference type="EMBL" id="JAUSTP010000013">
    <property type="protein sequence ID" value="MDQ0190043.1"/>
    <property type="molecule type" value="Genomic_DNA"/>
</dbReference>
<dbReference type="PANTHER" id="PTHR43707:SF1">
    <property type="entry name" value="HISTIDINE--TRNA LIGASE, MITOCHONDRIAL-RELATED"/>
    <property type="match status" value="1"/>
</dbReference>
<gene>
    <name evidence="2" type="ORF">J2S03_001906</name>
</gene>
<dbReference type="Pfam" id="PF13393">
    <property type="entry name" value="tRNA-synt_His"/>
    <property type="match status" value="1"/>
</dbReference>
<name>A0ABT9XI96_9BACL</name>
<accession>A0ABT9XI96</accession>
<organism evidence="2 3">
    <name type="scientific">Alicyclobacillus cycloheptanicus</name>
    <dbReference type="NCBI Taxonomy" id="1457"/>
    <lineage>
        <taxon>Bacteria</taxon>
        <taxon>Bacillati</taxon>
        <taxon>Bacillota</taxon>
        <taxon>Bacilli</taxon>
        <taxon>Bacillales</taxon>
        <taxon>Alicyclobacillaceae</taxon>
        <taxon>Alicyclobacillus</taxon>
    </lineage>
</organism>
<evidence type="ECO:0000259" key="1">
    <source>
        <dbReference type="Pfam" id="PF13393"/>
    </source>
</evidence>
<dbReference type="CDD" id="cd00773">
    <property type="entry name" value="HisRS-like_core"/>
    <property type="match status" value="1"/>
</dbReference>
<dbReference type="SUPFAM" id="SSF55681">
    <property type="entry name" value="Class II aaRS and biotin synthetases"/>
    <property type="match status" value="1"/>
</dbReference>
<dbReference type="GO" id="GO:0016757">
    <property type="term" value="F:glycosyltransferase activity"/>
    <property type="evidence" value="ECO:0007669"/>
    <property type="project" value="UniProtKB-KW"/>
</dbReference>
<feature type="domain" description="Class II Histidinyl-tRNA synthetase (HisRS)-like catalytic core" evidence="1">
    <location>
        <begin position="15"/>
        <end position="331"/>
    </location>
</feature>
<evidence type="ECO:0000313" key="3">
    <source>
        <dbReference type="Proteomes" id="UP001232973"/>
    </source>
</evidence>
<dbReference type="Gene3D" id="3.30.930.10">
    <property type="entry name" value="Bira Bifunctional Protein, Domain 2"/>
    <property type="match status" value="1"/>
</dbReference>
<reference evidence="2 3" key="1">
    <citation type="submission" date="2023-07" db="EMBL/GenBank/DDBJ databases">
        <title>Genomic Encyclopedia of Type Strains, Phase IV (KMG-IV): sequencing the most valuable type-strain genomes for metagenomic binning, comparative biology and taxonomic classification.</title>
        <authorList>
            <person name="Goeker M."/>
        </authorList>
    </citation>
    <scope>NUCLEOTIDE SEQUENCE [LARGE SCALE GENOMIC DNA]</scope>
    <source>
        <strain evidence="2 3">DSM 4006</strain>
    </source>
</reference>
<comment type="caution">
    <text evidence="2">The sequence shown here is derived from an EMBL/GenBank/DDBJ whole genome shotgun (WGS) entry which is preliminary data.</text>
</comment>